<protein>
    <submittedName>
        <fullName evidence="1">Uncharacterized protein</fullName>
    </submittedName>
</protein>
<dbReference type="EMBL" id="JAEVFJ010000006">
    <property type="protein sequence ID" value="KAH8104076.1"/>
    <property type="molecule type" value="Genomic_DNA"/>
</dbReference>
<comment type="caution">
    <text evidence="1">The sequence shown here is derived from an EMBL/GenBank/DDBJ whole genome shotgun (WGS) entry which is preliminary data.</text>
</comment>
<keyword evidence="2" id="KW-1185">Reference proteome</keyword>
<accession>A0A8K0UV22</accession>
<proteinExistence type="predicted"/>
<dbReference type="OrthoDB" id="2790258at2759"/>
<evidence type="ECO:0000313" key="2">
    <source>
        <dbReference type="Proteomes" id="UP000813824"/>
    </source>
</evidence>
<dbReference type="Proteomes" id="UP000813824">
    <property type="component" value="Unassembled WGS sequence"/>
</dbReference>
<reference evidence="1" key="1">
    <citation type="journal article" date="2021" name="New Phytol.">
        <title>Evolutionary innovations through gain and loss of genes in the ectomycorrhizal Boletales.</title>
        <authorList>
            <person name="Wu G."/>
            <person name="Miyauchi S."/>
            <person name="Morin E."/>
            <person name="Kuo A."/>
            <person name="Drula E."/>
            <person name="Varga T."/>
            <person name="Kohler A."/>
            <person name="Feng B."/>
            <person name="Cao Y."/>
            <person name="Lipzen A."/>
            <person name="Daum C."/>
            <person name="Hundley H."/>
            <person name="Pangilinan J."/>
            <person name="Johnson J."/>
            <person name="Barry K."/>
            <person name="LaButti K."/>
            <person name="Ng V."/>
            <person name="Ahrendt S."/>
            <person name="Min B."/>
            <person name="Choi I.G."/>
            <person name="Park H."/>
            <person name="Plett J.M."/>
            <person name="Magnuson J."/>
            <person name="Spatafora J.W."/>
            <person name="Nagy L.G."/>
            <person name="Henrissat B."/>
            <person name="Grigoriev I.V."/>
            <person name="Yang Z.L."/>
            <person name="Xu J."/>
            <person name="Martin F.M."/>
        </authorList>
    </citation>
    <scope>NUCLEOTIDE SEQUENCE</scope>
    <source>
        <strain evidence="1">KKN 215</strain>
    </source>
</reference>
<organism evidence="1 2">
    <name type="scientific">Cristinia sonorae</name>
    <dbReference type="NCBI Taxonomy" id="1940300"/>
    <lineage>
        <taxon>Eukaryota</taxon>
        <taxon>Fungi</taxon>
        <taxon>Dikarya</taxon>
        <taxon>Basidiomycota</taxon>
        <taxon>Agaricomycotina</taxon>
        <taxon>Agaricomycetes</taxon>
        <taxon>Agaricomycetidae</taxon>
        <taxon>Agaricales</taxon>
        <taxon>Pleurotineae</taxon>
        <taxon>Stephanosporaceae</taxon>
        <taxon>Cristinia</taxon>
    </lineage>
</organism>
<evidence type="ECO:0000313" key="1">
    <source>
        <dbReference type="EMBL" id="KAH8104076.1"/>
    </source>
</evidence>
<dbReference type="PANTHER" id="PTHR23272">
    <property type="entry name" value="BED FINGER-RELATED"/>
    <property type="match status" value="1"/>
</dbReference>
<dbReference type="InterPro" id="IPR012337">
    <property type="entry name" value="RNaseH-like_sf"/>
</dbReference>
<name>A0A8K0UV22_9AGAR</name>
<dbReference type="AlphaFoldDB" id="A0A8K0UV22"/>
<dbReference type="SUPFAM" id="SSF53098">
    <property type="entry name" value="Ribonuclease H-like"/>
    <property type="match status" value="1"/>
</dbReference>
<gene>
    <name evidence="1" type="ORF">BXZ70DRAFT_681750</name>
</gene>
<sequence length="243" mass="27986">MFMEIEDDPAELDAYVKALQRDPISVIRRTVAACRKSGKRRHGLRDYIESGNKTGCWVHVMLDFGPNRTFDRMPEVQLLRDCDTRWSSTFLMIDRALVLYPAIKGFLQLPDHIDLLTDGLLLSNFELDVLQDIHQVLEIFHAAQELLSSERTPTLSMVIPVFEVLLQKLEDAKKNFSYLSIYIQTAIDKIREYMDKSRRTKIYALAMVLNPAMKFSFVKSSGREGEEAEARTWTLGIVLFFAC</sequence>